<feature type="region of interest" description="Disordered" evidence="1">
    <location>
        <begin position="54"/>
        <end position="81"/>
    </location>
</feature>
<evidence type="ECO:0000313" key="3">
    <source>
        <dbReference type="RefSeq" id="XP_004709268.1"/>
    </source>
</evidence>
<dbReference type="GeneID" id="101657849"/>
<gene>
    <name evidence="3" type="primary">TEX19</name>
</gene>
<reference evidence="3" key="1">
    <citation type="submission" date="2025-08" db="UniProtKB">
        <authorList>
            <consortium name="RefSeq"/>
        </authorList>
    </citation>
    <scope>IDENTIFICATION</scope>
</reference>
<proteinExistence type="predicted"/>
<sequence>MCPPLSKHYQPNDMPSLCGYWLYQLQHSPCMHLCFHCLRAAYLGLREALLDWEEEEGDESELELESDSEQEAGPGLAAWGGAGSLAPEELSQQLKCVPTELAPQDAVPLDLGPEEATDWAQELAWRLQVTPTCLHWPSLPSPWQSFPTVPIPPEGHMVLHLGCAWALEPAHIEAWLLSLQMVTMMSQFNNVYLRHLVPRQALQLPGQTWKVLLEPQEMWAITLQFPPKEAELEIWKLSILKPAASGQGAELVPAATTLLEQGLTLLSLLPLDPPEPAQGSSGAGPLPCTQGQETRGSEPRVLGEDLALMAALGLVPVPKPVAPELRDRGPGGPGALAAQDRMPGED</sequence>
<feature type="region of interest" description="Disordered" evidence="1">
    <location>
        <begin position="320"/>
        <end position="346"/>
    </location>
</feature>
<dbReference type="PANTHER" id="PTHR31387:SF0">
    <property type="entry name" value="TESTIS-EXPRESSED PROTEIN 19"/>
    <property type="match status" value="1"/>
</dbReference>
<dbReference type="RefSeq" id="XP_004709268.1">
    <property type="nucleotide sequence ID" value="XM_004709211.2"/>
</dbReference>
<name>A0ABM0IWD5_ECHTE</name>
<protein>
    <submittedName>
        <fullName evidence="3">Testis-expressed protein 19</fullName>
    </submittedName>
</protein>
<dbReference type="Pfam" id="PF15553">
    <property type="entry name" value="TEX19"/>
    <property type="match status" value="1"/>
</dbReference>
<dbReference type="InterPro" id="IPR029093">
    <property type="entry name" value="TEX19"/>
</dbReference>
<organism evidence="2 3">
    <name type="scientific">Echinops telfairi</name>
    <name type="common">Lesser hedgehog tenrec</name>
    <dbReference type="NCBI Taxonomy" id="9371"/>
    <lineage>
        <taxon>Eukaryota</taxon>
        <taxon>Metazoa</taxon>
        <taxon>Chordata</taxon>
        <taxon>Craniata</taxon>
        <taxon>Vertebrata</taxon>
        <taxon>Euteleostomi</taxon>
        <taxon>Mammalia</taxon>
        <taxon>Eutheria</taxon>
        <taxon>Afrotheria</taxon>
        <taxon>Tenrecidae</taxon>
        <taxon>Tenrecinae</taxon>
        <taxon>Echinops</taxon>
    </lineage>
</organism>
<keyword evidence="2" id="KW-1185">Reference proteome</keyword>
<evidence type="ECO:0000313" key="2">
    <source>
        <dbReference type="Proteomes" id="UP000694863"/>
    </source>
</evidence>
<evidence type="ECO:0000256" key="1">
    <source>
        <dbReference type="SAM" id="MobiDB-lite"/>
    </source>
</evidence>
<dbReference type="PANTHER" id="PTHR31387">
    <property type="entry name" value="TESTIS-EXPRESSED PROTEIN 19"/>
    <property type="match status" value="1"/>
</dbReference>
<dbReference type="Proteomes" id="UP000694863">
    <property type="component" value="Unplaced"/>
</dbReference>
<feature type="region of interest" description="Disordered" evidence="1">
    <location>
        <begin position="269"/>
        <end position="302"/>
    </location>
</feature>
<feature type="compositionally biased region" description="Acidic residues" evidence="1">
    <location>
        <begin position="54"/>
        <end position="70"/>
    </location>
</feature>
<accession>A0ABM0IWD5</accession>